<dbReference type="PANTHER" id="PTHR43134:SF1">
    <property type="entry name" value="SIGNAL RECOGNITION PARTICLE RECEPTOR SUBUNIT ALPHA"/>
    <property type="match status" value="1"/>
</dbReference>
<evidence type="ECO:0000313" key="11">
    <source>
        <dbReference type="EMBL" id="KAK1923217.1"/>
    </source>
</evidence>
<evidence type="ECO:0000256" key="3">
    <source>
        <dbReference type="ARBA" id="ARBA00022741"/>
    </source>
</evidence>
<dbReference type="CDD" id="cd14826">
    <property type="entry name" value="SR_alpha_SRX"/>
    <property type="match status" value="1"/>
</dbReference>
<evidence type="ECO:0000256" key="7">
    <source>
        <dbReference type="ARBA" id="ARBA00023170"/>
    </source>
</evidence>
<dbReference type="GO" id="GO:0005047">
    <property type="term" value="F:signal recognition particle binding"/>
    <property type="evidence" value="ECO:0007669"/>
    <property type="project" value="InterPro"/>
</dbReference>
<dbReference type="AlphaFoldDB" id="A0AAD9FQI5"/>
<dbReference type="InterPro" id="IPR003593">
    <property type="entry name" value="AAA+_ATPase"/>
</dbReference>
<dbReference type="Gene3D" id="3.40.50.300">
    <property type="entry name" value="P-loop containing nucleotide triphosphate hydrolases"/>
    <property type="match status" value="1"/>
</dbReference>
<dbReference type="SMART" id="SM00962">
    <property type="entry name" value="SRP54"/>
    <property type="match status" value="1"/>
</dbReference>
<evidence type="ECO:0000259" key="10">
    <source>
        <dbReference type="PROSITE" id="PS00300"/>
    </source>
</evidence>
<evidence type="ECO:0000256" key="8">
    <source>
        <dbReference type="SAM" id="MobiDB-lite"/>
    </source>
</evidence>
<dbReference type="Pfam" id="PF02881">
    <property type="entry name" value="SRP54_N"/>
    <property type="match status" value="1"/>
</dbReference>
<protein>
    <submittedName>
        <fullName evidence="11">Signal recognition particle binding protein</fullName>
    </submittedName>
</protein>
<comment type="caution">
    <text evidence="11">The sequence shown here is derived from an EMBL/GenBank/DDBJ whole genome shotgun (WGS) entry which is preliminary data.</text>
</comment>
<comment type="similarity">
    <text evidence="2">Belongs to the GTP-binding SRP family.</text>
</comment>
<dbReference type="GO" id="GO:0006886">
    <property type="term" value="P:intracellular protein transport"/>
    <property type="evidence" value="ECO:0007669"/>
    <property type="project" value="InterPro"/>
</dbReference>
<dbReference type="PROSITE" id="PS00300">
    <property type="entry name" value="SRP54"/>
    <property type="match status" value="1"/>
</dbReference>
<dbReference type="EMBL" id="JAODAN010000007">
    <property type="protein sequence ID" value="KAK1923217.1"/>
    <property type="molecule type" value="Genomic_DNA"/>
</dbReference>
<dbReference type="GO" id="GO:0005785">
    <property type="term" value="C:signal recognition particle receptor complex"/>
    <property type="evidence" value="ECO:0007669"/>
    <property type="project" value="InterPro"/>
</dbReference>
<dbReference type="CDD" id="cd17876">
    <property type="entry name" value="SRalpha_C"/>
    <property type="match status" value="1"/>
</dbReference>
<evidence type="ECO:0000256" key="4">
    <source>
        <dbReference type="ARBA" id="ARBA00022824"/>
    </source>
</evidence>
<dbReference type="SUPFAM" id="SSF52540">
    <property type="entry name" value="P-loop containing nucleoside triphosphate hydrolases"/>
    <property type="match status" value="1"/>
</dbReference>
<keyword evidence="4" id="KW-0256">Endoplasmic reticulum</keyword>
<dbReference type="SMART" id="SM00382">
    <property type="entry name" value="AAA"/>
    <property type="match status" value="1"/>
</dbReference>
<gene>
    <name evidence="11" type="ORF">DB88DRAFT_440623</name>
</gene>
<dbReference type="PANTHER" id="PTHR43134">
    <property type="entry name" value="SIGNAL RECOGNITION PARTICLE RECEPTOR SUBUNIT ALPHA"/>
    <property type="match status" value="1"/>
</dbReference>
<dbReference type="InterPro" id="IPR011012">
    <property type="entry name" value="Longin-like_dom_sf"/>
</dbReference>
<feature type="domain" description="SRP54-type proteins GTP-binding" evidence="10">
    <location>
        <begin position="546"/>
        <end position="559"/>
    </location>
</feature>
<keyword evidence="12" id="KW-1185">Reference proteome</keyword>
<keyword evidence="7" id="KW-0675">Receptor</keyword>
<dbReference type="InterPro" id="IPR027417">
    <property type="entry name" value="P-loop_NTPase"/>
</dbReference>
<dbReference type="SUPFAM" id="SSF64356">
    <property type="entry name" value="SNARE-like"/>
    <property type="match status" value="1"/>
</dbReference>
<dbReference type="GO" id="GO:0003924">
    <property type="term" value="F:GTPase activity"/>
    <property type="evidence" value="ECO:0007669"/>
    <property type="project" value="InterPro"/>
</dbReference>
<dbReference type="SMART" id="SM00963">
    <property type="entry name" value="SRP54_N"/>
    <property type="match status" value="1"/>
</dbReference>
<feature type="region of interest" description="Disordered" evidence="8">
    <location>
        <begin position="161"/>
        <end position="184"/>
    </location>
</feature>
<dbReference type="InterPro" id="IPR036225">
    <property type="entry name" value="SRP/SRP_N"/>
</dbReference>
<dbReference type="Gene3D" id="1.20.120.140">
    <property type="entry name" value="Signal recognition particle SRP54, nucleotide-binding domain"/>
    <property type="match status" value="1"/>
</dbReference>
<dbReference type="Proteomes" id="UP001182556">
    <property type="component" value="Unassembled WGS sequence"/>
</dbReference>
<dbReference type="GO" id="GO:0006614">
    <property type="term" value="P:SRP-dependent cotranslational protein targeting to membrane"/>
    <property type="evidence" value="ECO:0007669"/>
    <property type="project" value="InterPro"/>
</dbReference>
<dbReference type="Gene3D" id="3.30.450.60">
    <property type="match status" value="1"/>
</dbReference>
<keyword evidence="9" id="KW-1133">Transmembrane helix</keyword>
<evidence type="ECO:0000256" key="5">
    <source>
        <dbReference type="ARBA" id="ARBA00023134"/>
    </source>
</evidence>
<dbReference type="InterPro" id="IPR007222">
    <property type="entry name" value="Sig_recog_particle_rcpt_asu_N"/>
</dbReference>
<dbReference type="InterPro" id="IPR013822">
    <property type="entry name" value="Signal_recog_particl_SRP54_hlx"/>
</dbReference>
<dbReference type="FunFam" id="3.40.50.300:FF:000188">
    <property type="entry name" value="signal recognition particle receptor subunit alpha"/>
    <property type="match status" value="1"/>
</dbReference>
<comment type="subcellular location">
    <subcellularLocation>
        <location evidence="1">Endoplasmic reticulum membrane</location>
        <topology evidence="1">Peripheral membrane protein</topology>
        <orientation evidence="1">Cytoplasmic side</orientation>
    </subcellularLocation>
</comment>
<feature type="transmembrane region" description="Helical" evidence="9">
    <location>
        <begin position="67"/>
        <end position="88"/>
    </location>
</feature>
<dbReference type="Pfam" id="PF04086">
    <property type="entry name" value="SRP-alpha_N"/>
    <property type="match status" value="1"/>
</dbReference>
<name>A0AAD9FQI5_PAPLA</name>
<dbReference type="InterPro" id="IPR000897">
    <property type="entry name" value="SRP54_GTPase_dom"/>
</dbReference>
<dbReference type="SUPFAM" id="SSF47364">
    <property type="entry name" value="Domain of the SRP/SRP receptor G-proteins"/>
    <property type="match status" value="1"/>
</dbReference>
<keyword evidence="3" id="KW-0547">Nucleotide-binding</keyword>
<keyword evidence="6 9" id="KW-0472">Membrane</keyword>
<accession>A0AAD9FQI5</accession>
<evidence type="ECO:0000256" key="2">
    <source>
        <dbReference type="ARBA" id="ARBA00008531"/>
    </source>
</evidence>
<evidence type="ECO:0000256" key="9">
    <source>
        <dbReference type="SAM" id="Phobius"/>
    </source>
</evidence>
<organism evidence="11 12">
    <name type="scientific">Papiliotrema laurentii</name>
    <name type="common">Cryptococcus laurentii</name>
    <dbReference type="NCBI Taxonomy" id="5418"/>
    <lineage>
        <taxon>Eukaryota</taxon>
        <taxon>Fungi</taxon>
        <taxon>Dikarya</taxon>
        <taxon>Basidiomycota</taxon>
        <taxon>Agaricomycotina</taxon>
        <taxon>Tremellomycetes</taxon>
        <taxon>Tremellales</taxon>
        <taxon>Rhynchogastremaceae</taxon>
        <taxon>Papiliotrema</taxon>
    </lineage>
</organism>
<reference evidence="11" key="1">
    <citation type="submission" date="2023-02" db="EMBL/GenBank/DDBJ databases">
        <title>Identification and recombinant expression of a fungal hydrolase from Papiliotrema laurentii that hydrolyzes apple cutin and clears colloidal polyester polyurethane.</title>
        <authorList>
            <consortium name="DOE Joint Genome Institute"/>
            <person name="Roman V.A."/>
            <person name="Bojanowski C."/>
            <person name="Crable B.R."/>
            <person name="Wagner D.N."/>
            <person name="Hung C.S."/>
            <person name="Nadeau L.J."/>
            <person name="Schratz L."/>
            <person name="Haridas S."/>
            <person name="Pangilinan J."/>
            <person name="Lipzen A."/>
            <person name="Na H."/>
            <person name="Yan M."/>
            <person name="Ng V."/>
            <person name="Grigoriev I.V."/>
            <person name="Spatafora J.W."/>
            <person name="Barlow D."/>
            <person name="Biffinger J."/>
            <person name="Kelley-Loughnane N."/>
            <person name="Varaljay V.A."/>
            <person name="Crookes-Goodson W.J."/>
        </authorList>
    </citation>
    <scope>NUCLEOTIDE SEQUENCE</scope>
    <source>
        <strain evidence="11">5307AH</strain>
    </source>
</reference>
<evidence type="ECO:0000313" key="12">
    <source>
        <dbReference type="Proteomes" id="UP001182556"/>
    </source>
</evidence>
<evidence type="ECO:0000256" key="6">
    <source>
        <dbReference type="ARBA" id="ARBA00023136"/>
    </source>
</evidence>
<dbReference type="GO" id="GO:0005525">
    <property type="term" value="F:GTP binding"/>
    <property type="evidence" value="ECO:0007669"/>
    <property type="project" value="UniProtKB-KW"/>
</dbReference>
<dbReference type="InterPro" id="IPR042101">
    <property type="entry name" value="SRP54_N_sf"/>
</dbReference>
<keyword evidence="5" id="KW-0342">GTP-binding</keyword>
<sequence>MLDHVSISHKSGLVLWSRSFTPAFSALSNTPNSPVNALFKQSFIEGTTSDGFEKDGYSVRWTVDNGLGLVFVVVFPALLPLTYIPTLLDRTKELFLALFRPYLDSLPSLTLLHAKMAEEKWDLIFDRCLKSCEEKPRTRAVEPSESISAEEIAKNVQHLKSRLKRGKGKTPSPAPSPASKSKLMRKWDDSAISEKDMAALDYSQPTDNIEPVNVDHLVSSEAMGSRGADGSYEVADWDQGRLRSEAEILSATPRAEPESWGGLFSRLAGQKTITKQDLQPVLAEMEKHLMAKNVAKDIAEKLCDAVGTALVGKKLGGLSSVKTQVNNALSASLTRVLTPKTSTDILLDIQRKQKSSLDEPNPYAITFVGVNGVGKSTNLSKVCFWLLQNGLRVLIAACDTFRSGAVEQLRVHVRNLGALSGGGGVELYERGYGKDAAGIAKDAIAYAKSNNFDVVLIDTAGRMQDNEPLMRALAKLVTINNPDKIVFVGEALVGNEAVDQLSKFDQSLRDFSQKRRGIDGIILTKFDTIDDKVGAALSMTYVTGQPILFVGCGQTYTDLRQLRVNHIVQALLSN</sequence>
<keyword evidence="9" id="KW-0812">Transmembrane</keyword>
<evidence type="ECO:0000256" key="1">
    <source>
        <dbReference type="ARBA" id="ARBA00004397"/>
    </source>
</evidence>
<proteinExistence type="inferred from homology"/>
<dbReference type="Pfam" id="PF00448">
    <property type="entry name" value="SRP54"/>
    <property type="match status" value="1"/>
</dbReference>